<sequence>MDVIFEHRITSIPTNRGKALSRQYHGKADRVVLRPYSEFAALRKPLWKIAQRDHGIVRCRYCEEFFNYVLFSKTQPNTTAKLTTSKEKRMRMLKAFINDVIAMAWSCETSQSCRTISGKRPFHTW</sequence>
<evidence type="ECO:0008006" key="3">
    <source>
        <dbReference type="Google" id="ProtNLM"/>
    </source>
</evidence>
<accession>A0AAV2Z609</accession>
<gene>
    <name evidence="1" type="ORF">N0F65_002300</name>
</gene>
<evidence type="ECO:0000313" key="1">
    <source>
        <dbReference type="EMBL" id="DBA01165.1"/>
    </source>
</evidence>
<keyword evidence="2" id="KW-1185">Reference proteome</keyword>
<dbReference type="InterPro" id="IPR036871">
    <property type="entry name" value="PX_dom_sf"/>
</dbReference>
<dbReference type="SUPFAM" id="SSF64268">
    <property type="entry name" value="PX domain"/>
    <property type="match status" value="1"/>
</dbReference>
<name>A0AAV2Z609_9STRA</name>
<evidence type="ECO:0000313" key="2">
    <source>
        <dbReference type="Proteomes" id="UP001146120"/>
    </source>
</evidence>
<reference evidence="1" key="1">
    <citation type="submission" date="2022-11" db="EMBL/GenBank/DDBJ databases">
        <authorList>
            <person name="Morgan W.R."/>
            <person name="Tartar A."/>
        </authorList>
    </citation>
    <scope>NUCLEOTIDE SEQUENCE</scope>
    <source>
        <strain evidence="1">ARSEF 373</strain>
    </source>
</reference>
<comment type="caution">
    <text evidence="1">The sequence shown here is derived from an EMBL/GenBank/DDBJ whole genome shotgun (WGS) entry which is preliminary data.</text>
</comment>
<reference evidence="1" key="2">
    <citation type="journal article" date="2023" name="Microbiol Resour">
        <title>Decontamination and Annotation of the Draft Genome Sequence of the Oomycete Lagenidium giganteum ARSEF 373.</title>
        <authorList>
            <person name="Morgan W.R."/>
            <person name="Tartar A."/>
        </authorList>
    </citation>
    <scope>NUCLEOTIDE SEQUENCE</scope>
    <source>
        <strain evidence="1">ARSEF 373</strain>
    </source>
</reference>
<proteinExistence type="predicted"/>
<dbReference type="Proteomes" id="UP001146120">
    <property type="component" value="Unassembled WGS sequence"/>
</dbReference>
<dbReference type="GO" id="GO:0035091">
    <property type="term" value="F:phosphatidylinositol binding"/>
    <property type="evidence" value="ECO:0007669"/>
    <property type="project" value="InterPro"/>
</dbReference>
<protein>
    <recommendedName>
        <fullName evidence="3">PX domain-containing protein</fullName>
    </recommendedName>
</protein>
<organism evidence="1 2">
    <name type="scientific">Lagenidium giganteum</name>
    <dbReference type="NCBI Taxonomy" id="4803"/>
    <lineage>
        <taxon>Eukaryota</taxon>
        <taxon>Sar</taxon>
        <taxon>Stramenopiles</taxon>
        <taxon>Oomycota</taxon>
        <taxon>Peronosporomycetes</taxon>
        <taxon>Pythiales</taxon>
        <taxon>Pythiaceae</taxon>
    </lineage>
</organism>
<dbReference type="EMBL" id="DAKRPA010000052">
    <property type="protein sequence ID" value="DBA01165.1"/>
    <property type="molecule type" value="Genomic_DNA"/>
</dbReference>
<dbReference type="AlphaFoldDB" id="A0AAV2Z609"/>